<dbReference type="Proteomes" id="UP000799772">
    <property type="component" value="Unassembled WGS sequence"/>
</dbReference>
<organism evidence="1 2">
    <name type="scientific">Rhizodiscina lignyota</name>
    <dbReference type="NCBI Taxonomy" id="1504668"/>
    <lineage>
        <taxon>Eukaryota</taxon>
        <taxon>Fungi</taxon>
        <taxon>Dikarya</taxon>
        <taxon>Ascomycota</taxon>
        <taxon>Pezizomycotina</taxon>
        <taxon>Dothideomycetes</taxon>
        <taxon>Pleosporomycetidae</taxon>
        <taxon>Aulographales</taxon>
        <taxon>Rhizodiscinaceae</taxon>
        <taxon>Rhizodiscina</taxon>
    </lineage>
</organism>
<dbReference type="OrthoDB" id="407832at2759"/>
<keyword evidence="2" id="KW-1185">Reference proteome</keyword>
<evidence type="ECO:0000313" key="1">
    <source>
        <dbReference type="EMBL" id="KAF2094709.1"/>
    </source>
</evidence>
<dbReference type="SUPFAM" id="SSF51197">
    <property type="entry name" value="Clavaminate synthase-like"/>
    <property type="match status" value="1"/>
</dbReference>
<dbReference type="Pfam" id="PF05721">
    <property type="entry name" value="PhyH"/>
    <property type="match status" value="1"/>
</dbReference>
<dbReference type="PANTHER" id="PTHR37563">
    <property type="entry name" value="PHYTANOYL-COA DIOXYGENASE FAMILY PROTEIN (AFU_ORTHOLOGUE AFUA_2G03330)"/>
    <property type="match status" value="1"/>
</dbReference>
<dbReference type="InterPro" id="IPR051961">
    <property type="entry name" value="Fungal_Metabolite_Diox"/>
</dbReference>
<proteinExistence type="predicted"/>
<dbReference type="Gene3D" id="2.60.120.620">
    <property type="entry name" value="q2cbj1_9rhob like domain"/>
    <property type="match status" value="1"/>
</dbReference>
<dbReference type="InterPro" id="IPR008775">
    <property type="entry name" value="Phytyl_CoA_dOase-like"/>
</dbReference>
<dbReference type="AlphaFoldDB" id="A0A9P4I6D1"/>
<reference evidence="1" key="1">
    <citation type="journal article" date="2020" name="Stud. Mycol.">
        <title>101 Dothideomycetes genomes: a test case for predicting lifestyles and emergence of pathogens.</title>
        <authorList>
            <person name="Haridas S."/>
            <person name="Albert R."/>
            <person name="Binder M."/>
            <person name="Bloem J."/>
            <person name="Labutti K."/>
            <person name="Salamov A."/>
            <person name="Andreopoulos B."/>
            <person name="Baker S."/>
            <person name="Barry K."/>
            <person name="Bills G."/>
            <person name="Bluhm B."/>
            <person name="Cannon C."/>
            <person name="Castanera R."/>
            <person name="Culley D."/>
            <person name="Daum C."/>
            <person name="Ezra D."/>
            <person name="Gonzalez J."/>
            <person name="Henrissat B."/>
            <person name="Kuo A."/>
            <person name="Liang C."/>
            <person name="Lipzen A."/>
            <person name="Lutzoni F."/>
            <person name="Magnuson J."/>
            <person name="Mondo S."/>
            <person name="Nolan M."/>
            <person name="Ohm R."/>
            <person name="Pangilinan J."/>
            <person name="Park H.-J."/>
            <person name="Ramirez L."/>
            <person name="Alfaro M."/>
            <person name="Sun H."/>
            <person name="Tritt A."/>
            <person name="Yoshinaga Y."/>
            <person name="Zwiers L.-H."/>
            <person name="Turgeon B."/>
            <person name="Goodwin S."/>
            <person name="Spatafora J."/>
            <person name="Crous P."/>
            <person name="Grigoriev I."/>
        </authorList>
    </citation>
    <scope>NUCLEOTIDE SEQUENCE</scope>
    <source>
        <strain evidence="1">CBS 133067</strain>
    </source>
</reference>
<keyword evidence="1" id="KW-0560">Oxidoreductase</keyword>
<name>A0A9P4I6D1_9PEZI</name>
<accession>A0A9P4I6D1</accession>
<sequence length="290" mass="31939">MAAEAMPLQHQQITTVHLSDKERTLGSLTDENLGIAVSAIHRDGIVVLENAVPAEHCDTLNNILMREAESMAKLPTTHFNENSIDGKSTGNMSQGPPLDPALMYTSIWANQPAAHVLSYVLGPNPRVNFVNGNTALGGFNGARQRVHADLSFNHARLPWGIVTNYYLMDVSPANGSTEIWLASHQGSFADHRNCFVDDVDEDSSEEAKIAVFGIKEELYEARRKWAPPIQPVVKKGSVILRDLKLWHAGLCNPSPDPRIMLAFVHTSSWYHCPTKVVLPESARELISCLS</sequence>
<keyword evidence="1" id="KW-0223">Dioxygenase</keyword>
<dbReference type="PANTHER" id="PTHR37563:SF2">
    <property type="entry name" value="PHYTANOYL-COA DIOXYGENASE FAMILY PROTEIN (AFU_ORTHOLOGUE AFUA_2G03330)"/>
    <property type="match status" value="1"/>
</dbReference>
<gene>
    <name evidence="1" type="ORF">NA57DRAFT_68292</name>
</gene>
<dbReference type="GO" id="GO:0051213">
    <property type="term" value="F:dioxygenase activity"/>
    <property type="evidence" value="ECO:0007669"/>
    <property type="project" value="UniProtKB-KW"/>
</dbReference>
<comment type="caution">
    <text evidence="1">The sequence shown here is derived from an EMBL/GenBank/DDBJ whole genome shotgun (WGS) entry which is preliminary data.</text>
</comment>
<dbReference type="EMBL" id="ML978133">
    <property type="protein sequence ID" value="KAF2094709.1"/>
    <property type="molecule type" value="Genomic_DNA"/>
</dbReference>
<protein>
    <submittedName>
        <fullName evidence="1">Phytanoyl-CoA dioxygenase family protein</fullName>
    </submittedName>
</protein>
<evidence type="ECO:0000313" key="2">
    <source>
        <dbReference type="Proteomes" id="UP000799772"/>
    </source>
</evidence>